<reference evidence="10 11" key="1">
    <citation type="submission" date="2019-06" db="EMBL/GenBank/DDBJ databases">
        <title>Complete genome sequence of Helicobacter suis SNTW101c.</title>
        <authorList>
            <person name="Rimbara E."/>
            <person name="Suzuki M."/>
            <person name="Matsui H."/>
            <person name="Nakamura M."/>
            <person name="Mori S."/>
            <person name="Shibayama K."/>
        </authorList>
    </citation>
    <scope>NUCLEOTIDE SEQUENCE [LARGE SCALE GENOMIC DNA]</scope>
    <source>
        <strain evidence="10 11">SNTW101c</strain>
    </source>
</reference>
<keyword evidence="5" id="KW-0949">S-adenosyl-L-methionine</keyword>
<evidence type="ECO:0000256" key="1">
    <source>
        <dbReference type="ARBA" id="ARBA00010203"/>
    </source>
</evidence>
<evidence type="ECO:0000256" key="6">
    <source>
        <dbReference type="ARBA" id="ARBA00022747"/>
    </source>
</evidence>
<feature type="domain" description="DNA methylase N-4/N-6" evidence="9">
    <location>
        <begin position="26"/>
        <end position="78"/>
    </location>
</feature>
<dbReference type="InterPro" id="IPR029063">
    <property type="entry name" value="SAM-dependent_MTases_sf"/>
</dbReference>
<evidence type="ECO:0000256" key="5">
    <source>
        <dbReference type="ARBA" id="ARBA00022691"/>
    </source>
</evidence>
<accession>A0A6J4CW39</accession>
<evidence type="ECO:0000256" key="3">
    <source>
        <dbReference type="ARBA" id="ARBA00022603"/>
    </source>
</evidence>
<keyword evidence="7" id="KW-0238">DNA-binding</keyword>
<dbReference type="GO" id="GO:0008170">
    <property type="term" value="F:N-methyltransferase activity"/>
    <property type="evidence" value="ECO:0007669"/>
    <property type="project" value="InterPro"/>
</dbReference>
<keyword evidence="4" id="KW-0808">Transferase</keyword>
<gene>
    <name evidence="10" type="ORF">SNTW_02160</name>
</gene>
<evidence type="ECO:0000313" key="11">
    <source>
        <dbReference type="Proteomes" id="UP000317935"/>
    </source>
</evidence>
<dbReference type="AlphaFoldDB" id="A0A6J4CW39"/>
<comment type="catalytic activity">
    <reaction evidence="8">
        <text>a 2'-deoxycytidine in DNA + S-adenosyl-L-methionine = an N(4)-methyl-2'-deoxycytidine in DNA + S-adenosyl-L-homocysteine + H(+)</text>
        <dbReference type="Rhea" id="RHEA:16857"/>
        <dbReference type="Rhea" id="RHEA-COMP:11369"/>
        <dbReference type="Rhea" id="RHEA-COMP:13674"/>
        <dbReference type="ChEBI" id="CHEBI:15378"/>
        <dbReference type="ChEBI" id="CHEBI:57856"/>
        <dbReference type="ChEBI" id="CHEBI:59789"/>
        <dbReference type="ChEBI" id="CHEBI:85452"/>
        <dbReference type="ChEBI" id="CHEBI:137933"/>
        <dbReference type="EC" id="2.1.1.113"/>
    </reaction>
</comment>
<sequence length="384" mass="44011">METQICFSDAYKQHSFREFSKIHSMTSYLAMFPPSLPHYFIEKYTRPGDIVYDPFCGRGTSVLEGCRLGRIGVGNDLSPLAFCLSKAKCDLPKLRNVLKRLRELNSAYSPPSINQVDPNIKMLFDTSKTLPQLVYLKEHLNISRSKVDNFIMALLTGIMHGKQAKSGSSIYCSIDMPNTFSFSPAYIKKYIAKHHLKAPCQDVFMLLEQRLNHLFSQSDSVFQSLSQYTSGYCFQTDALKCSQKMLQKFGKNSIALIVTSPPYLKNISYAKFNWIRLWLFKKSQKTYEFRDNLAFKPYATYLRRLFNSWAEILKPGGRACVVIGDVHEQKLALNVWEFCKGSSGLKLETILVDDIKFSPKTTRIWGNKKGRATKTDRILVLQKE</sequence>
<dbReference type="SUPFAM" id="SSF53335">
    <property type="entry name" value="S-adenosyl-L-methionine-dependent methyltransferases"/>
    <property type="match status" value="2"/>
</dbReference>
<evidence type="ECO:0000256" key="7">
    <source>
        <dbReference type="ARBA" id="ARBA00023125"/>
    </source>
</evidence>
<protein>
    <recommendedName>
        <fullName evidence="2">site-specific DNA-methyltransferase (cytosine-N(4)-specific)</fullName>
        <ecNumber evidence="2">2.1.1.113</ecNumber>
    </recommendedName>
</protein>
<keyword evidence="3" id="KW-0489">Methyltransferase</keyword>
<evidence type="ECO:0000259" key="9">
    <source>
        <dbReference type="Pfam" id="PF01555"/>
    </source>
</evidence>
<dbReference type="Proteomes" id="UP000317935">
    <property type="component" value="Chromosome"/>
</dbReference>
<dbReference type="GO" id="GO:0032259">
    <property type="term" value="P:methylation"/>
    <property type="evidence" value="ECO:0007669"/>
    <property type="project" value="UniProtKB-KW"/>
</dbReference>
<dbReference type="EMBL" id="AP019774">
    <property type="protein sequence ID" value="BCD69571.1"/>
    <property type="molecule type" value="Genomic_DNA"/>
</dbReference>
<dbReference type="OrthoDB" id="8901552at2"/>
<evidence type="ECO:0000256" key="2">
    <source>
        <dbReference type="ARBA" id="ARBA00012185"/>
    </source>
</evidence>
<keyword evidence="6" id="KW-0680">Restriction system</keyword>
<dbReference type="InterPro" id="IPR017985">
    <property type="entry name" value="MeTrfase_CN4_CS"/>
</dbReference>
<evidence type="ECO:0000256" key="4">
    <source>
        <dbReference type="ARBA" id="ARBA00022679"/>
    </source>
</evidence>
<name>A0A6J4CW39_9HELI</name>
<evidence type="ECO:0000256" key="8">
    <source>
        <dbReference type="ARBA" id="ARBA00049120"/>
    </source>
</evidence>
<comment type="similarity">
    <text evidence="1">Belongs to the N(4)/N(6)-methyltransferase family. N(4) subfamily.</text>
</comment>
<organism evidence="10 11">
    <name type="scientific">Helicobacter suis</name>
    <dbReference type="NCBI Taxonomy" id="104628"/>
    <lineage>
        <taxon>Bacteria</taxon>
        <taxon>Pseudomonadati</taxon>
        <taxon>Campylobacterota</taxon>
        <taxon>Epsilonproteobacteria</taxon>
        <taxon>Campylobacterales</taxon>
        <taxon>Helicobacteraceae</taxon>
        <taxon>Helicobacter</taxon>
    </lineage>
</organism>
<evidence type="ECO:0000313" key="10">
    <source>
        <dbReference type="EMBL" id="BCD69571.1"/>
    </source>
</evidence>
<dbReference type="GO" id="GO:0003677">
    <property type="term" value="F:DNA binding"/>
    <property type="evidence" value="ECO:0007669"/>
    <property type="project" value="UniProtKB-KW"/>
</dbReference>
<feature type="domain" description="DNA methylase N-4/N-6" evidence="9">
    <location>
        <begin position="254"/>
        <end position="368"/>
    </location>
</feature>
<dbReference type="RefSeq" id="WP_064430083.1">
    <property type="nucleotide sequence ID" value="NZ_AP019774.1"/>
</dbReference>
<dbReference type="PROSITE" id="PS00093">
    <property type="entry name" value="N4_MTASE"/>
    <property type="match status" value="1"/>
</dbReference>
<dbReference type="REBASE" id="344885">
    <property type="entry name" value="M.Hsu101cORF2160P"/>
</dbReference>
<dbReference type="EC" id="2.1.1.113" evidence="2"/>
<dbReference type="GO" id="GO:0009307">
    <property type="term" value="P:DNA restriction-modification system"/>
    <property type="evidence" value="ECO:0007669"/>
    <property type="project" value="UniProtKB-KW"/>
</dbReference>
<dbReference type="Pfam" id="PF01555">
    <property type="entry name" value="N6_N4_Mtase"/>
    <property type="match status" value="2"/>
</dbReference>
<dbReference type="Gene3D" id="3.40.50.150">
    <property type="entry name" value="Vaccinia Virus protein VP39"/>
    <property type="match status" value="2"/>
</dbReference>
<dbReference type="InterPro" id="IPR002941">
    <property type="entry name" value="DNA_methylase_N4/N6"/>
</dbReference>
<proteinExistence type="inferred from homology"/>
<dbReference type="GO" id="GO:0015667">
    <property type="term" value="F:site-specific DNA-methyltransferase (cytosine-N4-specific) activity"/>
    <property type="evidence" value="ECO:0007669"/>
    <property type="project" value="UniProtKB-EC"/>
</dbReference>